<accession>A0A133U9H8</accession>
<dbReference type="EMBL" id="LHXM01000049">
    <property type="protein sequence ID" value="KXA90851.1"/>
    <property type="molecule type" value="Genomic_DNA"/>
</dbReference>
<dbReference type="Proteomes" id="UP000070195">
    <property type="component" value="Unassembled WGS sequence"/>
</dbReference>
<feature type="non-terminal residue" evidence="1">
    <location>
        <position position="1"/>
    </location>
</feature>
<gene>
    <name evidence="1" type="ORF">AKJ63_02140</name>
</gene>
<keyword evidence="2" id="KW-1185">Reference proteome</keyword>
<name>A0A133U9H8_9EURY</name>
<proteinExistence type="predicted"/>
<reference evidence="1 2" key="1">
    <citation type="journal article" date="2016" name="Sci. Rep.">
        <title>Metabolic traits of an uncultured archaeal lineage -MSBL1- from brine pools of the Red Sea.</title>
        <authorList>
            <person name="Mwirichia R."/>
            <person name="Alam I."/>
            <person name="Rashid M."/>
            <person name="Vinu M."/>
            <person name="Ba-Alawi W."/>
            <person name="Anthony Kamau A."/>
            <person name="Kamanda Ngugi D."/>
            <person name="Goker M."/>
            <person name="Klenk H.P."/>
            <person name="Bajic V."/>
            <person name="Stingl U."/>
        </authorList>
    </citation>
    <scope>NUCLEOTIDE SEQUENCE [LARGE SCALE GENOMIC DNA]</scope>
    <source>
        <strain evidence="1">SCGC-AAA259D18</strain>
    </source>
</reference>
<evidence type="ECO:0008006" key="3">
    <source>
        <dbReference type="Google" id="ProtNLM"/>
    </source>
</evidence>
<comment type="caution">
    <text evidence="1">The sequence shown here is derived from an EMBL/GenBank/DDBJ whole genome shotgun (WGS) entry which is preliminary data.</text>
</comment>
<evidence type="ECO:0000313" key="1">
    <source>
        <dbReference type="EMBL" id="KXA90851.1"/>
    </source>
</evidence>
<dbReference type="Gene3D" id="3.90.180.10">
    <property type="entry name" value="Medium-chain alcohol dehydrogenases, catalytic domain"/>
    <property type="match status" value="1"/>
</dbReference>
<sequence>RETNLRMTDIGGEKSIVSSANNKYGDYPVAVDLLASGRVEVEPFVTHVMDLEDYEEAMQMLQNKKEHEAVKIVLIP</sequence>
<evidence type="ECO:0000313" key="2">
    <source>
        <dbReference type="Proteomes" id="UP000070195"/>
    </source>
</evidence>
<dbReference type="AlphaFoldDB" id="A0A133U9H8"/>
<protein>
    <recommendedName>
        <fullName evidence="3">Alcohol dehydrogenase</fullName>
    </recommendedName>
</protein>
<organism evidence="1 2">
    <name type="scientific">candidate division MSBL1 archaeon SCGC-AAA259D18</name>
    <dbReference type="NCBI Taxonomy" id="1698262"/>
    <lineage>
        <taxon>Archaea</taxon>
        <taxon>Methanobacteriati</taxon>
        <taxon>Methanobacteriota</taxon>
        <taxon>candidate division MSBL1</taxon>
    </lineage>
</organism>